<sequence>MCDDAQHTYCRLTRHCASPYRGVENHLGNTTPSSPDRDSNLDLPVLSSRAQHDKRVSQLRHRGGRPSRDLNPDLPVISRTVQHECDALDHSASEPGSFVGYASDGHFEDTLLTDLQRRPLLLAKGRTEKRGWCSIAHQSVESRQQKLGRYQTVESMDPITTRLAQSISSVAAEKLSGTTPPPPTNPSPSRPYYPCPFSRWPQLRTTGKYRESVGRCELEEVNPHLRGWRVENHLGNTTPSSPDRDSNLDLPVLSSQAQHD</sequence>
<dbReference type="EMBL" id="OC316562">
    <property type="protein sequence ID" value="CAD7392597.1"/>
    <property type="molecule type" value="Genomic_DNA"/>
</dbReference>
<accession>A0A7R9C9J1</accession>
<reference evidence="2" key="1">
    <citation type="submission" date="2020-11" db="EMBL/GenBank/DDBJ databases">
        <authorList>
            <person name="Tran Van P."/>
        </authorList>
    </citation>
    <scope>NUCLEOTIDE SEQUENCE</scope>
</reference>
<organism evidence="2">
    <name type="scientific">Timema cristinae</name>
    <name type="common">Walking stick</name>
    <dbReference type="NCBI Taxonomy" id="61476"/>
    <lineage>
        <taxon>Eukaryota</taxon>
        <taxon>Metazoa</taxon>
        <taxon>Ecdysozoa</taxon>
        <taxon>Arthropoda</taxon>
        <taxon>Hexapoda</taxon>
        <taxon>Insecta</taxon>
        <taxon>Pterygota</taxon>
        <taxon>Neoptera</taxon>
        <taxon>Polyneoptera</taxon>
        <taxon>Phasmatodea</taxon>
        <taxon>Timematodea</taxon>
        <taxon>Timematoidea</taxon>
        <taxon>Timematidae</taxon>
        <taxon>Timema</taxon>
    </lineage>
</organism>
<feature type="region of interest" description="Disordered" evidence="1">
    <location>
        <begin position="26"/>
        <end position="74"/>
    </location>
</feature>
<proteinExistence type="predicted"/>
<dbReference type="AlphaFoldDB" id="A0A7R9C9J1"/>
<feature type="region of interest" description="Disordered" evidence="1">
    <location>
        <begin position="173"/>
        <end position="193"/>
    </location>
</feature>
<protein>
    <submittedName>
        <fullName evidence="2">Uncharacterized protein</fullName>
    </submittedName>
</protein>
<gene>
    <name evidence="2" type="ORF">TCEB3V08_LOCUS611</name>
</gene>
<name>A0A7R9C9J1_TIMCR</name>
<feature type="compositionally biased region" description="Pro residues" evidence="1">
    <location>
        <begin position="179"/>
        <end position="193"/>
    </location>
</feature>
<evidence type="ECO:0000313" key="2">
    <source>
        <dbReference type="EMBL" id="CAD7392597.1"/>
    </source>
</evidence>
<evidence type="ECO:0000256" key="1">
    <source>
        <dbReference type="SAM" id="MobiDB-lite"/>
    </source>
</evidence>
<feature type="region of interest" description="Disordered" evidence="1">
    <location>
        <begin position="231"/>
        <end position="260"/>
    </location>
</feature>